<name>A0A0C9ZB98_9AGAM</name>
<dbReference type="InterPro" id="IPR008251">
    <property type="entry name" value="Chromo_shadow_dom"/>
</dbReference>
<dbReference type="Gene3D" id="2.40.50.40">
    <property type="match status" value="2"/>
</dbReference>
<protein>
    <recommendedName>
        <fullName evidence="4">Chromo domain-containing protein</fullName>
    </recommendedName>
</protein>
<feature type="compositionally biased region" description="Basic residues" evidence="3">
    <location>
        <begin position="19"/>
        <end position="33"/>
    </location>
</feature>
<reference evidence="6" key="2">
    <citation type="submission" date="2015-01" db="EMBL/GenBank/DDBJ databases">
        <title>Evolutionary Origins and Diversification of the Mycorrhizal Mutualists.</title>
        <authorList>
            <consortium name="DOE Joint Genome Institute"/>
            <consortium name="Mycorrhizal Genomics Consortium"/>
            <person name="Kohler A."/>
            <person name="Kuo A."/>
            <person name="Nagy L.G."/>
            <person name="Floudas D."/>
            <person name="Copeland A."/>
            <person name="Barry K.W."/>
            <person name="Cichocki N."/>
            <person name="Veneault-Fourrey C."/>
            <person name="LaButti K."/>
            <person name="Lindquist E.A."/>
            <person name="Lipzen A."/>
            <person name="Lundell T."/>
            <person name="Morin E."/>
            <person name="Murat C."/>
            <person name="Riley R."/>
            <person name="Ohm R."/>
            <person name="Sun H."/>
            <person name="Tunlid A."/>
            <person name="Henrissat B."/>
            <person name="Grigoriev I.V."/>
            <person name="Hibbett D.S."/>
            <person name="Martin F."/>
        </authorList>
    </citation>
    <scope>NUCLEOTIDE SEQUENCE [LARGE SCALE GENOMIC DNA]</scope>
    <source>
        <strain evidence="6">441</strain>
    </source>
</reference>
<feature type="compositionally biased region" description="Acidic residues" evidence="3">
    <location>
        <begin position="57"/>
        <end position="70"/>
    </location>
</feature>
<accession>A0A0C9ZB98</accession>
<reference evidence="5 6" key="1">
    <citation type="submission" date="2014-04" db="EMBL/GenBank/DDBJ databases">
        <authorList>
            <consortium name="DOE Joint Genome Institute"/>
            <person name="Kuo A."/>
            <person name="Kohler A."/>
            <person name="Costa M.D."/>
            <person name="Nagy L.G."/>
            <person name="Floudas D."/>
            <person name="Copeland A."/>
            <person name="Barry K.W."/>
            <person name="Cichocki N."/>
            <person name="Veneault-Fourrey C."/>
            <person name="LaButti K."/>
            <person name="Lindquist E.A."/>
            <person name="Lipzen A."/>
            <person name="Lundell T."/>
            <person name="Morin E."/>
            <person name="Murat C."/>
            <person name="Sun H."/>
            <person name="Tunlid A."/>
            <person name="Henrissat B."/>
            <person name="Grigoriev I.V."/>
            <person name="Hibbett D.S."/>
            <person name="Martin F."/>
            <person name="Nordberg H.P."/>
            <person name="Cantor M.N."/>
            <person name="Hua S.X."/>
        </authorList>
    </citation>
    <scope>NUCLEOTIDE SEQUENCE [LARGE SCALE GENOMIC DNA]</scope>
    <source>
        <strain evidence="5 6">441</strain>
    </source>
</reference>
<dbReference type="Pfam" id="PF01393">
    <property type="entry name" value="Chromo_shadow"/>
    <property type="match status" value="1"/>
</dbReference>
<dbReference type="InterPro" id="IPR016197">
    <property type="entry name" value="Chromo-like_dom_sf"/>
</dbReference>
<dbReference type="InterPro" id="IPR051219">
    <property type="entry name" value="Heterochromatin_chromo-domain"/>
</dbReference>
<dbReference type="OrthoDB" id="433924at2759"/>
<dbReference type="EMBL" id="KN833836">
    <property type="protein sequence ID" value="KIK17193.1"/>
    <property type="molecule type" value="Genomic_DNA"/>
</dbReference>
<evidence type="ECO:0000313" key="5">
    <source>
        <dbReference type="EMBL" id="KIK17193.1"/>
    </source>
</evidence>
<feature type="region of interest" description="Disordered" evidence="3">
    <location>
        <begin position="121"/>
        <end position="216"/>
    </location>
</feature>
<evidence type="ECO:0000313" key="6">
    <source>
        <dbReference type="Proteomes" id="UP000054018"/>
    </source>
</evidence>
<feature type="compositionally biased region" description="Polar residues" evidence="3">
    <location>
        <begin position="1"/>
        <end position="11"/>
    </location>
</feature>
<gene>
    <name evidence="5" type="ORF">PISMIDRAFT_111935</name>
</gene>
<organism evidence="5 6">
    <name type="scientific">Pisolithus microcarpus 441</name>
    <dbReference type="NCBI Taxonomy" id="765257"/>
    <lineage>
        <taxon>Eukaryota</taxon>
        <taxon>Fungi</taxon>
        <taxon>Dikarya</taxon>
        <taxon>Basidiomycota</taxon>
        <taxon>Agaricomycotina</taxon>
        <taxon>Agaricomycetes</taxon>
        <taxon>Agaricomycetidae</taxon>
        <taxon>Boletales</taxon>
        <taxon>Sclerodermatineae</taxon>
        <taxon>Pisolithaceae</taxon>
        <taxon>Pisolithus</taxon>
    </lineage>
</organism>
<keyword evidence="6" id="KW-1185">Reference proteome</keyword>
<dbReference type="HOGENOM" id="CLU_045874_5_0_1"/>
<dbReference type="PANTHER" id="PTHR22812">
    <property type="entry name" value="CHROMOBOX PROTEIN"/>
    <property type="match status" value="1"/>
</dbReference>
<dbReference type="InterPro" id="IPR023780">
    <property type="entry name" value="Chromo_domain"/>
</dbReference>
<proteinExistence type="predicted"/>
<evidence type="ECO:0000259" key="4">
    <source>
        <dbReference type="PROSITE" id="PS50013"/>
    </source>
</evidence>
<dbReference type="SMART" id="SM00300">
    <property type="entry name" value="ChSh"/>
    <property type="match status" value="1"/>
</dbReference>
<evidence type="ECO:0000256" key="2">
    <source>
        <dbReference type="ARBA" id="ARBA00023242"/>
    </source>
</evidence>
<evidence type="ECO:0000256" key="1">
    <source>
        <dbReference type="ARBA" id="ARBA00004123"/>
    </source>
</evidence>
<feature type="domain" description="Chromo" evidence="4">
    <location>
        <begin position="71"/>
        <end position="133"/>
    </location>
</feature>
<dbReference type="SMART" id="SM00298">
    <property type="entry name" value="CHROMO"/>
    <property type="match status" value="1"/>
</dbReference>
<dbReference type="STRING" id="765257.A0A0C9ZB98"/>
<dbReference type="Proteomes" id="UP000054018">
    <property type="component" value="Unassembled WGS sequence"/>
</dbReference>
<comment type="subcellular location">
    <subcellularLocation>
        <location evidence="1">Nucleus</location>
    </subcellularLocation>
</comment>
<sequence length="294" mass="33237">MGRVTDATTSDSDTERHRVGSAKKKYSAKKARRTSTDTAEPSEAEVENKLEGASGEGPEDGPEEEEVEEEYEIEAILDAKKGQFPSGRMGYLVKWKNYGEEHNSWVDEVDAGNARELIDDFWAQRRRNKPGPRKSEPIKSKPKNLAAKVSRKSLAQESSPEAEAPSKKRGRPKKTVPESESEMVTDDEESRATKKARKSEGTSRKAADKPESGEEVVVGNMKKHMQIASWEHLVETVDTVERNASDDLFVYFTLYASDSWRENSRICAEKFPQKLIKFYESNLRWKIEDGEADE</sequence>
<keyword evidence="2" id="KW-0539">Nucleus</keyword>
<feature type="compositionally biased region" description="Basic and acidic residues" evidence="3">
    <location>
        <begin position="198"/>
        <end position="212"/>
    </location>
</feature>
<dbReference type="GO" id="GO:0005634">
    <property type="term" value="C:nucleus"/>
    <property type="evidence" value="ECO:0007669"/>
    <property type="project" value="UniProtKB-SubCell"/>
</dbReference>
<dbReference type="PROSITE" id="PS50013">
    <property type="entry name" value="CHROMO_2"/>
    <property type="match status" value="1"/>
</dbReference>
<feature type="region of interest" description="Disordered" evidence="3">
    <location>
        <begin position="1"/>
        <end position="70"/>
    </location>
</feature>
<dbReference type="InterPro" id="IPR000953">
    <property type="entry name" value="Chromo/chromo_shadow_dom"/>
</dbReference>
<dbReference type="Pfam" id="PF00385">
    <property type="entry name" value="Chromo"/>
    <property type="match status" value="1"/>
</dbReference>
<feature type="compositionally biased region" description="Acidic residues" evidence="3">
    <location>
        <begin position="179"/>
        <end position="189"/>
    </location>
</feature>
<dbReference type="SUPFAM" id="SSF54160">
    <property type="entry name" value="Chromo domain-like"/>
    <property type="match status" value="2"/>
</dbReference>
<dbReference type="AlphaFoldDB" id="A0A0C9ZB98"/>
<evidence type="ECO:0000256" key="3">
    <source>
        <dbReference type="SAM" id="MobiDB-lite"/>
    </source>
</evidence>
<dbReference type="GO" id="GO:0006338">
    <property type="term" value="P:chromatin remodeling"/>
    <property type="evidence" value="ECO:0007669"/>
    <property type="project" value="UniProtKB-ARBA"/>
</dbReference>